<dbReference type="AlphaFoldDB" id="A0AA40YLX7"/>
<proteinExistence type="predicted"/>
<comment type="caution">
    <text evidence="1">The sequence shown here is derived from an EMBL/GenBank/DDBJ whole genome shotgun (WGS) entry which is preliminary data.</text>
</comment>
<gene>
    <name evidence="1" type="ORF">HAU20_00600</name>
</gene>
<evidence type="ECO:0000313" key="1">
    <source>
        <dbReference type="EMBL" id="MBJ7637921.1"/>
    </source>
</evidence>
<name>A0AA40YLX7_WEICO</name>
<dbReference type="EMBL" id="JAAOCP010000001">
    <property type="protein sequence ID" value="MBJ7637921.1"/>
    <property type="molecule type" value="Genomic_DNA"/>
</dbReference>
<sequence>MDIPERLLRKWFIILSRKPLFTLEERDGYKIKMIAKNMMTVYGHDSNRTEIGEWFFKSEVIEDDPHQNTEIIQDERDEQVQLDLF</sequence>
<organism evidence="1 2">
    <name type="scientific">Weissella confusa</name>
    <name type="common">Lactobacillus confusus</name>
    <dbReference type="NCBI Taxonomy" id="1583"/>
    <lineage>
        <taxon>Bacteria</taxon>
        <taxon>Bacillati</taxon>
        <taxon>Bacillota</taxon>
        <taxon>Bacilli</taxon>
        <taxon>Lactobacillales</taxon>
        <taxon>Lactobacillaceae</taxon>
        <taxon>Weissella</taxon>
    </lineage>
</organism>
<keyword evidence="2" id="KW-1185">Reference proteome</keyword>
<reference evidence="1 2" key="1">
    <citation type="journal article" date="2021" name="Int. J. Food Microbiol.">
        <title>Safety demonstration of a microbial species for use in the food chain: Weissella confusa.</title>
        <authorList>
            <person name="Bourdichon F."/>
            <person name="Patrone V."/>
            <person name="Fontana A."/>
            <person name="Milani G."/>
            <person name="Morelli L."/>
        </authorList>
    </citation>
    <scope>NUCLEOTIDE SEQUENCE [LARGE SCALE GENOMIC DNA]</scope>
    <source>
        <strain evidence="1 2">CCUG 43002</strain>
    </source>
</reference>
<evidence type="ECO:0000313" key="2">
    <source>
        <dbReference type="Proteomes" id="UP000728106"/>
    </source>
</evidence>
<protein>
    <submittedName>
        <fullName evidence="1">Uncharacterized protein</fullName>
    </submittedName>
</protein>
<accession>A0AA40YLX7</accession>
<dbReference type="RefSeq" id="WP_199467912.1">
    <property type="nucleotide sequence ID" value="NZ_JAAOCP010000001.1"/>
</dbReference>
<dbReference type="Proteomes" id="UP000728106">
    <property type="component" value="Unassembled WGS sequence"/>
</dbReference>